<comment type="similarity">
    <text evidence="1">Belongs to the 'phage' integrase family.</text>
</comment>
<keyword evidence="2" id="KW-0229">DNA integration</keyword>
<protein>
    <submittedName>
        <fullName evidence="5">Site-specific integrase</fullName>
    </submittedName>
</protein>
<dbReference type="PANTHER" id="PTHR30349:SF41">
    <property type="entry name" value="INTEGRASE_RECOMBINASE PROTEIN MJ0367-RELATED"/>
    <property type="match status" value="1"/>
</dbReference>
<dbReference type="PANTHER" id="PTHR30349">
    <property type="entry name" value="PHAGE INTEGRASE-RELATED"/>
    <property type="match status" value="1"/>
</dbReference>
<evidence type="ECO:0000313" key="5">
    <source>
        <dbReference type="EMBL" id="EMN4147307.1"/>
    </source>
</evidence>
<keyword evidence="4" id="KW-0233">DNA recombination</keyword>
<gene>
    <name evidence="5" type="ORF">PQQ21_004631</name>
</gene>
<dbReference type="GO" id="GO:0006310">
    <property type="term" value="P:DNA recombination"/>
    <property type="evidence" value="ECO:0007669"/>
    <property type="project" value="UniProtKB-KW"/>
</dbReference>
<keyword evidence="3" id="KW-0238">DNA-binding</keyword>
<evidence type="ECO:0000256" key="4">
    <source>
        <dbReference type="ARBA" id="ARBA00023172"/>
    </source>
</evidence>
<dbReference type="InterPro" id="IPR011010">
    <property type="entry name" value="DNA_brk_join_enz"/>
</dbReference>
<dbReference type="InterPro" id="IPR013762">
    <property type="entry name" value="Integrase-like_cat_sf"/>
</dbReference>
<dbReference type="GO" id="GO:0015074">
    <property type="term" value="P:DNA integration"/>
    <property type="evidence" value="ECO:0007669"/>
    <property type="project" value="UniProtKB-KW"/>
</dbReference>
<dbReference type="SUPFAM" id="SSF56349">
    <property type="entry name" value="DNA breaking-rejoining enzymes"/>
    <property type="match status" value="1"/>
</dbReference>
<dbReference type="Gene3D" id="1.10.150.130">
    <property type="match status" value="1"/>
</dbReference>
<proteinExistence type="inferred from homology"/>
<dbReference type="EMBL" id="ABKLER030000026">
    <property type="protein sequence ID" value="EMN4147307.1"/>
    <property type="molecule type" value="Genomic_DNA"/>
</dbReference>
<dbReference type="CDD" id="cd01184">
    <property type="entry name" value="INT_C_like_1"/>
    <property type="match status" value="1"/>
</dbReference>
<dbReference type="Gene3D" id="1.10.443.10">
    <property type="entry name" value="Intergrase catalytic core"/>
    <property type="match status" value="1"/>
</dbReference>
<dbReference type="RefSeq" id="WP_142710351.1">
    <property type="nucleotide sequence ID" value="NZ_CAXOME010000025.1"/>
</dbReference>
<dbReference type="InterPro" id="IPR050090">
    <property type="entry name" value="Tyrosine_recombinase_XerCD"/>
</dbReference>
<dbReference type="GO" id="GO:0003677">
    <property type="term" value="F:DNA binding"/>
    <property type="evidence" value="ECO:0007669"/>
    <property type="project" value="UniProtKB-KW"/>
</dbReference>
<evidence type="ECO:0000256" key="3">
    <source>
        <dbReference type="ARBA" id="ARBA00023125"/>
    </source>
</evidence>
<dbReference type="InterPro" id="IPR010998">
    <property type="entry name" value="Integrase_recombinase_N"/>
</dbReference>
<accession>A0AAI9MQ10</accession>
<dbReference type="AlphaFoldDB" id="A0AAI9MQ10"/>
<organism evidence="5">
    <name type="scientific">Citrobacter freundii</name>
    <dbReference type="NCBI Taxonomy" id="546"/>
    <lineage>
        <taxon>Bacteria</taxon>
        <taxon>Pseudomonadati</taxon>
        <taxon>Pseudomonadota</taxon>
        <taxon>Gammaproteobacteria</taxon>
        <taxon>Enterobacterales</taxon>
        <taxon>Enterobacteriaceae</taxon>
        <taxon>Citrobacter</taxon>
        <taxon>Citrobacter freundii complex</taxon>
    </lineage>
</organism>
<evidence type="ECO:0000256" key="1">
    <source>
        <dbReference type="ARBA" id="ARBA00008857"/>
    </source>
</evidence>
<comment type="caution">
    <text evidence="5">The sequence shown here is derived from an EMBL/GenBank/DDBJ whole genome shotgun (WGS) entry which is preliminary data.</text>
</comment>
<name>A0AAI9MQ10_CITFR</name>
<sequence>MPSNNIPHYLYKRNHTWWFRKRFVSEGNAIEYRLSLQTASFQRARLLALRLQTLCQQMVASLGAPKKLKNGVMDKSAQEQIRAKLRAKIAEWTAEETEHWFCGSTRNEGDLNDYLETLDMVVSDLKERIAYDDKPSLHRAEANTVLDELPHLKATLSEYDYQVIARMVAQAKVKSLQDTRSIILGGDAGWLSSSQTTEPSVTEEPIDALTISKLLDLYAKHNKAKGHSKRTKKKYEWYGALLLSSFGDVPVHTITGAMGREFYDNITKLPVGLQKEVLLASKLSQLIDNNTGKTINVVTANGHHGKINHFFEWVVDRKHIASSPFPSVGIPMPKKNHKDDRAAISDTEAKLVFSHALFSHHIGIKTKLVQHPHHFFLPLICLFTGMRAGEVSQLYIDDIVEVNGVHCFLVDKRRDDQWLKTPNAKRFVPVHKELIRLGFLLFINDLKDITQGDARLFNNIPLIQDSYSAKPSEWFIRNFRDALDQPSHVTLHGFRHMFRDKLVNLTDSDERICRLMGHQTNSYGNSLLADQQVMQGLVNSIDFSGITSNVRPYTSLSMFHQLKGRA</sequence>
<reference evidence="5" key="1">
    <citation type="submission" date="2024-02" db="EMBL/GenBank/DDBJ databases">
        <authorList>
            <consortium name="Clinical and Environmental Microbiology Branch: Whole genome sequencing antimicrobial resistance pathogens in the healthcare setting"/>
        </authorList>
    </citation>
    <scope>NUCLEOTIDE SEQUENCE</scope>
    <source>
        <strain evidence="5">2023GN-00102</strain>
    </source>
</reference>
<evidence type="ECO:0000256" key="2">
    <source>
        <dbReference type="ARBA" id="ARBA00022908"/>
    </source>
</evidence>